<accession>A0ABV9FLU6</accession>
<evidence type="ECO:0000313" key="4">
    <source>
        <dbReference type="EMBL" id="MFC4601199.1"/>
    </source>
</evidence>
<dbReference type="SUPFAM" id="SSF100950">
    <property type="entry name" value="NagB/RpiA/CoA transferase-like"/>
    <property type="match status" value="1"/>
</dbReference>
<name>A0ABV9FLU6_9BACL</name>
<dbReference type="InterPro" id="IPR037171">
    <property type="entry name" value="NagB/RpiA_transferase-like"/>
</dbReference>
<dbReference type="PANTHER" id="PTHR11280">
    <property type="entry name" value="GLUCOSAMINE-6-PHOSPHATE ISOMERASE"/>
    <property type="match status" value="1"/>
</dbReference>
<dbReference type="CDD" id="cd01399">
    <property type="entry name" value="GlcN6P_deaminase"/>
    <property type="match status" value="1"/>
</dbReference>
<dbReference type="InterPro" id="IPR006148">
    <property type="entry name" value="Glc/Gal-6P_isomerase"/>
</dbReference>
<dbReference type="InterPro" id="IPR004547">
    <property type="entry name" value="Glucosamine6P_isomerase"/>
</dbReference>
<comment type="caution">
    <text evidence="4">The sequence shown here is derived from an EMBL/GenBank/DDBJ whole genome shotgun (WGS) entry which is preliminary data.</text>
</comment>
<evidence type="ECO:0000259" key="3">
    <source>
        <dbReference type="Pfam" id="PF01182"/>
    </source>
</evidence>
<dbReference type="RefSeq" id="WP_378100960.1">
    <property type="nucleotide sequence ID" value="NZ_JBHSEP010000023.1"/>
</dbReference>
<dbReference type="Gene3D" id="3.40.50.1360">
    <property type="match status" value="1"/>
</dbReference>
<proteinExistence type="predicted"/>
<evidence type="ECO:0000256" key="1">
    <source>
        <dbReference type="ARBA" id="ARBA00022801"/>
    </source>
</evidence>
<dbReference type="PANTHER" id="PTHR11280:SF5">
    <property type="entry name" value="GLUCOSAMINE-6-PHOSPHATE ISOMERASE"/>
    <property type="match status" value="1"/>
</dbReference>
<evidence type="ECO:0000313" key="5">
    <source>
        <dbReference type="Proteomes" id="UP001596028"/>
    </source>
</evidence>
<dbReference type="InterPro" id="IPR018321">
    <property type="entry name" value="Glucosamine6P_isomerase_CS"/>
</dbReference>
<dbReference type="Pfam" id="PF01182">
    <property type="entry name" value="Glucosamine_iso"/>
    <property type="match status" value="1"/>
</dbReference>
<keyword evidence="2" id="KW-0119">Carbohydrate metabolism</keyword>
<reference evidence="5" key="1">
    <citation type="journal article" date="2019" name="Int. J. Syst. Evol. Microbiol.">
        <title>The Global Catalogue of Microorganisms (GCM) 10K type strain sequencing project: providing services to taxonomists for standard genome sequencing and annotation.</title>
        <authorList>
            <consortium name="The Broad Institute Genomics Platform"/>
            <consortium name="The Broad Institute Genome Sequencing Center for Infectious Disease"/>
            <person name="Wu L."/>
            <person name="Ma J."/>
        </authorList>
    </citation>
    <scope>NUCLEOTIDE SEQUENCE [LARGE SCALE GENOMIC DNA]</scope>
    <source>
        <strain evidence="5">CCUG 49571</strain>
    </source>
</reference>
<protein>
    <submittedName>
        <fullName evidence="4">Glucosamine-6-phosphate deaminase</fullName>
    </submittedName>
</protein>
<dbReference type="EMBL" id="JBHSEP010000023">
    <property type="protein sequence ID" value="MFC4601199.1"/>
    <property type="molecule type" value="Genomic_DNA"/>
</dbReference>
<sequence length="252" mass="27578">MDIHIKKNGDEVDRSAAVAVSRQVLRKPDCVLGLATGNTTEGLFRRMVELHRELDLDYSRVTTFNLDEYVGLAPTDPISCRARVKQSLLQGLNIRDENVFVPNGIARSLEQECKDYEASIRARGGIDLQILSIGENGHIAFNEPGTAFETTMRVADIADTTIRAKAELFGSVDKVARQGITMGIRNIMMAKRIMLVVKGSHKAKIAERALFGAVTPNVPASVLQLHPFVTVYMDEEAAAGQLSAFRKHASAG</sequence>
<gene>
    <name evidence="4" type="ORF">ACFO3S_23350</name>
</gene>
<dbReference type="PROSITE" id="PS01161">
    <property type="entry name" value="GLC_GALNAC_ISOMERASE"/>
    <property type="match status" value="1"/>
</dbReference>
<organism evidence="4 5">
    <name type="scientific">Cohnella hongkongensis</name>
    <dbReference type="NCBI Taxonomy" id="178337"/>
    <lineage>
        <taxon>Bacteria</taxon>
        <taxon>Bacillati</taxon>
        <taxon>Bacillota</taxon>
        <taxon>Bacilli</taxon>
        <taxon>Bacillales</taxon>
        <taxon>Paenibacillaceae</taxon>
        <taxon>Cohnella</taxon>
    </lineage>
</organism>
<dbReference type="Proteomes" id="UP001596028">
    <property type="component" value="Unassembled WGS sequence"/>
</dbReference>
<evidence type="ECO:0000256" key="2">
    <source>
        <dbReference type="ARBA" id="ARBA00023277"/>
    </source>
</evidence>
<keyword evidence="5" id="KW-1185">Reference proteome</keyword>
<keyword evidence="1" id="KW-0378">Hydrolase</keyword>
<feature type="domain" description="Glucosamine/galactosamine-6-phosphate isomerase" evidence="3">
    <location>
        <begin position="21"/>
        <end position="224"/>
    </location>
</feature>